<organism evidence="5 6">
    <name type="scientific">Iodobacter ciconiae</name>
    <dbReference type="NCBI Taxonomy" id="2496266"/>
    <lineage>
        <taxon>Bacteria</taxon>
        <taxon>Pseudomonadati</taxon>
        <taxon>Pseudomonadota</taxon>
        <taxon>Betaproteobacteria</taxon>
        <taxon>Neisseriales</taxon>
        <taxon>Chitinibacteraceae</taxon>
        <taxon>Iodobacter</taxon>
    </lineage>
</organism>
<feature type="domain" description="EAL" evidence="3">
    <location>
        <begin position="419"/>
        <end position="670"/>
    </location>
</feature>
<gene>
    <name evidence="5" type="ORF">EJO50_11985</name>
</gene>
<dbReference type="SUPFAM" id="SSF55785">
    <property type="entry name" value="PYP-like sensor domain (PAS domain)"/>
    <property type="match status" value="2"/>
</dbReference>
<dbReference type="InterPro" id="IPR013767">
    <property type="entry name" value="PAS_fold"/>
</dbReference>
<dbReference type="NCBIfam" id="TIGR00229">
    <property type="entry name" value="sensory_box"/>
    <property type="match status" value="2"/>
</dbReference>
<dbReference type="SMART" id="SM00086">
    <property type="entry name" value="PAC"/>
    <property type="match status" value="2"/>
</dbReference>
<dbReference type="Gene3D" id="3.30.70.270">
    <property type="match status" value="1"/>
</dbReference>
<dbReference type="InterPro" id="IPR000160">
    <property type="entry name" value="GGDEF_dom"/>
</dbReference>
<dbReference type="Pfam" id="PF00563">
    <property type="entry name" value="EAL"/>
    <property type="match status" value="1"/>
</dbReference>
<feature type="domain" description="GGDEF" evidence="4">
    <location>
        <begin position="278"/>
        <end position="411"/>
    </location>
</feature>
<dbReference type="PANTHER" id="PTHR44757">
    <property type="entry name" value="DIGUANYLATE CYCLASE DGCP"/>
    <property type="match status" value="1"/>
</dbReference>
<dbReference type="InterPro" id="IPR035919">
    <property type="entry name" value="EAL_sf"/>
</dbReference>
<dbReference type="PROSITE" id="PS50883">
    <property type="entry name" value="EAL"/>
    <property type="match status" value="1"/>
</dbReference>
<dbReference type="InterPro" id="IPR001610">
    <property type="entry name" value="PAC"/>
</dbReference>
<sequence>MNNELDSDSGIYAALEASLITMDLEGYITGWNHGAGLLFGYAADEVLGKHILLLYADTADEEEEDFFNEVIANGHAEMDVRRRRKDGSHFWAHLHLTLVRNKVGLPTRLIGYVRDISSQLANEERSRLYTRIIEYAREAIVITDSNKLIVSVNNAYLKITGRSCAEVLGTIPSFLKKKYSSKSIEATLKAMGHWEGELWDSRAGGEVFPAWLTISAVQTSYGSVSHYFVVFSDLTEKRLAEEKIHKLAYYDTLTNLPNRAMLFSLLAQSLAEAKRKKKHGSLLCFNINSFKNINDSFGHSEADILLTELAKRIRVALREEDVVSRFSGDEFYIALFEIEKRDDAILVARRILQATAAPFYLKNQEIVLLSHIGISIYPDDGYHAETLINNATVAMQRAKKNNQNYLFYSSEMNRRSLDRIKLEAELHHALDLNQFELFFQPQIDLPSKKIMGAEALIRWRHPQKGMIPPSSFIPFAEETGLIVAIGSWVLNEAISQIAEWKKSGLKLNRLAINLSALQFKPQLPDELSAILSYHKIPAELVELELTESLLMGNGQSGLLNQLHSSGFSLALDDFGTGYSNLAYLQHYPIDYLKIDQSFVQALPDNLHSAAIVRSIVDIASNLGLKLIAEGVETKAQADYLAQLGCHLIQGYYYYKPMCAADFTQLLIKQQGKESPTLRKPKP</sequence>
<feature type="domain" description="PAC" evidence="2">
    <location>
        <begin position="76"/>
        <end position="128"/>
    </location>
</feature>
<dbReference type="CDD" id="cd00130">
    <property type="entry name" value="PAS"/>
    <property type="match status" value="2"/>
</dbReference>
<accession>A0A3S8ZUF0</accession>
<dbReference type="InterPro" id="IPR029787">
    <property type="entry name" value="Nucleotide_cyclase"/>
</dbReference>
<dbReference type="InterPro" id="IPR052155">
    <property type="entry name" value="Biofilm_reg_signaling"/>
</dbReference>
<dbReference type="NCBIfam" id="TIGR00254">
    <property type="entry name" value="GGDEF"/>
    <property type="match status" value="1"/>
</dbReference>
<feature type="domain" description="PAS" evidence="1">
    <location>
        <begin position="125"/>
        <end position="169"/>
    </location>
</feature>
<dbReference type="SUPFAM" id="SSF55073">
    <property type="entry name" value="Nucleotide cyclase"/>
    <property type="match status" value="1"/>
</dbReference>
<reference evidence="5 6" key="1">
    <citation type="submission" date="2018-12" db="EMBL/GenBank/DDBJ databases">
        <title>Complete genome sequence of Iodobacter sp. H11R3.</title>
        <authorList>
            <person name="Bae J.-W."/>
        </authorList>
    </citation>
    <scope>NUCLEOTIDE SEQUENCE [LARGE SCALE GENOMIC DNA]</scope>
    <source>
        <strain evidence="5 6">H11R3</strain>
    </source>
</reference>
<dbReference type="PROSITE" id="PS50113">
    <property type="entry name" value="PAC"/>
    <property type="match status" value="2"/>
</dbReference>
<proteinExistence type="predicted"/>
<evidence type="ECO:0000313" key="6">
    <source>
        <dbReference type="Proteomes" id="UP000282438"/>
    </source>
</evidence>
<keyword evidence="6" id="KW-1185">Reference proteome</keyword>
<feature type="domain" description="PAC" evidence="2">
    <location>
        <begin position="192"/>
        <end position="246"/>
    </location>
</feature>
<feature type="domain" description="PAS" evidence="1">
    <location>
        <begin position="7"/>
        <end position="74"/>
    </location>
</feature>
<dbReference type="CDD" id="cd01948">
    <property type="entry name" value="EAL"/>
    <property type="match status" value="1"/>
</dbReference>
<dbReference type="Gene3D" id="3.30.450.20">
    <property type="entry name" value="PAS domain"/>
    <property type="match status" value="2"/>
</dbReference>
<dbReference type="Pfam" id="PF00989">
    <property type="entry name" value="PAS"/>
    <property type="match status" value="1"/>
</dbReference>
<dbReference type="SMART" id="SM00052">
    <property type="entry name" value="EAL"/>
    <property type="match status" value="1"/>
</dbReference>
<protein>
    <submittedName>
        <fullName evidence="5">EAL domain-containing protein</fullName>
    </submittedName>
</protein>
<dbReference type="Proteomes" id="UP000282438">
    <property type="component" value="Chromosome"/>
</dbReference>
<dbReference type="PROSITE" id="PS50112">
    <property type="entry name" value="PAS"/>
    <property type="match status" value="2"/>
</dbReference>
<dbReference type="SUPFAM" id="SSF141868">
    <property type="entry name" value="EAL domain-like"/>
    <property type="match status" value="1"/>
</dbReference>
<dbReference type="InterPro" id="IPR000700">
    <property type="entry name" value="PAS-assoc_C"/>
</dbReference>
<dbReference type="InterPro" id="IPR043128">
    <property type="entry name" value="Rev_trsase/Diguanyl_cyclase"/>
</dbReference>
<dbReference type="SMART" id="SM00091">
    <property type="entry name" value="PAS"/>
    <property type="match status" value="2"/>
</dbReference>
<evidence type="ECO:0000259" key="3">
    <source>
        <dbReference type="PROSITE" id="PS50883"/>
    </source>
</evidence>
<dbReference type="PANTHER" id="PTHR44757:SF2">
    <property type="entry name" value="BIOFILM ARCHITECTURE MAINTENANCE PROTEIN MBAA"/>
    <property type="match status" value="1"/>
</dbReference>
<dbReference type="EMBL" id="CP034433">
    <property type="protein sequence ID" value="AZN37137.1"/>
    <property type="molecule type" value="Genomic_DNA"/>
</dbReference>
<dbReference type="RefSeq" id="WP_125974457.1">
    <property type="nucleotide sequence ID" value="NZ_CP034433.1"/>
</dbReference>
<evidence type="ECO:0000259" key="2">
    <source>
        <dbReference type="PROSITE" id="PS50113"/>
    </source>
</evidence>
<dbReference type="PROSITE" id="PS50887">
    <property type="entry name" value="GGDEF"/>
    <property type="match status" value="1"/>
</dbReference>
<dbReference type="KEGG" id="iod:EJO50_11985"/>
<dbReference type="Pfam" id="PF13426">
    <property type="entry name" value="PAS_9"/>
    <property type="match status" value="1"/>
</dbReference>
<dbReference type="Gene3D" id="3.20.20.450">
    <property type="entry name" value="EAL domain"/>
    <property type="match status" value="1"/>
</dbReference>
<dbReference type="SMART" id="SM00267">
    <property type="entry name" value="GGDEF"/>
    <property type="match status" value="1"/>
</dbReference>
<dbReference type="AlphaFoldDB" id="A0A3S8ZUF0"/>
<dbReference type="InterPro" id="IPR001633">
    <property type="entry name" value="EAL_dom"/>
</dbReference>
<dbReference type="Pfam" id="PF00990">
    <property type="entry name" value="GGDEF"/>
    <property type="match status" value="1"/>
</dbReference>
<dbReference type="GO" id="GO:0006355">
    <property type="term" value="P:regulation of DNA-templated transcription"/>
    <property type="evidence" value="ECO:0007669"/>
    <property type="project" value="InterPro"/>
</dbReference>
<evidence type="ECO:0000259" key="4">
    <source>
        <dbReference type="PROSITE" id="PS50887"/>
    </source>
</evidence>
<dbReference type="InterPro" id="IPR000014">
    <property type="entry name" value="PAS"/>
</dbReference>
<dbReference type="FunFam" id="3.20.20.450:FF:000001">
    <property type="entry name" value="Cyclic di-GMP phosphodiesterase yahA"/>
    <property type="match status" value="1"/>
</dbReference>
<dbReference type="InterPro" id="IPR035965">
    <property type="entry name" value="PAS-like_dom_sf"/>
</dbReference>
<dbReference type="CDD" id="cd01949">
    <property type="entry name" value="GGDEF"/>
    <property type="match status" value="1"/>
</dbReference>
<evidence type="ECO:0000259" key="1">
    <source>
        <dbReference type="PROSITE" id="PS50112"/>
    </source>
</evidence>
<evidence type="ECO:0000313" key="5">
    <source>
        <dbReference type="EMBL" id="AZN37137.1"/>
    </source>
</evidence>
<dbReference type="OrthoDB" id="9813903at2"/>
<name>A0A3S8ZUF0_9NEIS</name>